<feature type="chain" id="PRO_5041937184" evidence="3">
    <location>
        <begin position="21"/>
        <end position="282"/>
    </location>
</feature>
<feature type="domain" description="LysM" evidence="4">
    <location>
        <begin position="72"/>
        <end position="115"/>
    </location>
</feature>
<dbReference type="PROSITE" id="PS51782">
    <property type="entry name" value="LYSM"/>
    <property type="match status" value="2"/>
</dbReference>
<dbReference type="Pfam" id="PF01476">
    <property type="entry name" value="LysM"/>
    <property type="match status" value="2"/>
</dbReference>
<reference evidence="5" key="1">
    <citation type="submission" date="2021-01" db="EMBL/GenBank/DDBJ databases">
        <title>Modified the classification status of verrucomicrobia.</title>
        <authorList>
            <person name="Feng X."/>
        </authorList>
    </citation>
    <scope>NUCLEOTIDE SEQUENCE</scope>
    <source>
        <strain evidence="5">5K15</strain>
    </source>
</reference>
<feature type="coiled-coil region" evidence="1">
    <location>
        <begin position="19"/>
        <end position="53"/>
    </location>
</feature>
<evidence type="ECO:0000256" key="1">
    <source>
        <dbReference type="SAM" id="Coils"/>
    </source>
</evidence>
<dbReference type="AlphaFoldDB" id="A0AAE2SCD2"/>
<dbReference type="InterPro" id="IPR036779">
    <property type="entry name" value="LysM_dom_sf"/>
</dbReference>
<name>A0AAE2SCD2_9BACT</name>
<dbReference type="Proteomes" id="UP000634206">
    <property type="component" value="Unassembled WGS sequence"/>
</dbReference>
<protein>
    <submittedName>
        <fullName evidence="5">LysM peptidoglycan-binding domain-containing protein</fullName>
    </submittedName>
</protein>
<dbReference type="RefSeq" id="WP_309488939.1">
    <property type="nucleotide sequence ID" value="NZ_JAENIG010000002.1"/>
</dbReference>
<keyword evidence="3" id="KW-0732">Signal</keyword>
<feature type="signal peptide" evidence="3">
    <location>
        <begin position="1"/>
        <end position="20"/>
    </location>
</feature>
<feature type="region of interest" description="Disordered" evidence="2">
    <location>
        <begin position="187"/>
        <end position="230"/>
    </location>
</feature>
<gene>
    <name evidence="5" type="ORF">JIN83_05160</name>
</gene>
<evidence type="ECO:0000313" key="6">
    <source>
        <dbReference type="Proteomes" id="UP000634206"/>
    </source>
</evidence>
<comment type="caution">
    <text evidence="5">The sequence shown here is derived from an EMBL/GenBank/DDBJ whole genome shotgun (WGS) entry which is preliminary data.</text>
</comment>
<evidence type="ECO:0000256" key="2">
    <source>
        <dbReference type="SAM" id="MobiDB-lite"/>
    </source>
</evidence>
<evidence type="ECO:0000256" key="3">
    <source>
        <dbReference type="SAM" id="SignalP"/>
    </source>
</evidence>
<proteinExistence type="predicted"/>
<dbReference type="PANTHER" id="PTHR33734">
    <property type="entry name" value="LYSM DOMAIN-CONTAINING GPI-ANCHORED PROTEIN 2"/>
    <property type="match status" value="1"/>
</dbReference>
<sequence>MKTIALISTMIALPAASLLAQGQSELEALRSRVSSTERRIDLLERELRSLRSGTTGERAVAPEKAAPAAKSGEYIVVKGDILSRIAKRHNTSVATLKKANNLRSDNISIGQKLRIPGATTSHAPRPQNHQAIASKAPAASGKHVVQRGETFYSIARKHKVSTQSLIAANPKVSPTSLRVGQQLKIDGNAKAAPSRQAVASHKSAPKAKSSKPAPSRKPASTPVSSKAPEPAIRTITVHDQMTYGQFASKYGASTTQLNALNGLSLSKSTMLAKGSELYVPKN</sequence>
<dbReference type="EMBL" id="JAENIG010000002">
    <property type="protein sequence ID" value="MBK1854334.1"/>
    <property type="molecule type" value="Genomic_DNA"/>
</dbReference>
<dbReference type="CDD" id="cd00118">
    <property type="entry name" value="LysM"/>
    <property type="match status" value="2"/>
</dbReference>
<evidence type="ECO:0000259" key="4">
    <source>
        <dbReference type="PROSITE" id="PS51782"/>
    </source>
</evidence>
<feature type="compositionally biased region" description="Low complexity" evidence="2">
    <location>
        <begin position="210"/>
        <end position="222"/>
    </location>
</feature>
<dbReference type="SMART" id="SM00257">
    <property type="entry name" value="LysM"/>
    <property type="match status" value="3"/>
</dbReference>
<dbReference type="Gene3D" id="3.10.350.10">
    <property type="entry name" value="LysM domain"/>
    <property type="match status" value="2"/>
</dbReference>
<dbReference type="PANTHER" id="PTHR33734:SF22">
    <property type="entry name" value="MEMBRANE-BOUND LYTIC MUREIN TRANSGLYCOSYLASE D"/>
    <property type="match status" value="1"/>
</dbReference>
<organism evidence="5 6">
    <name type="scientific">Oceaniferula flava</name>
    <dbReference type="NCBI Taxonomy" id="2800421"/>
    <lineage>
        <taxon>Bacteria</taxon>
        <taxon>Pseudomonadati</taxon>
        <taxon>Verrucomicrobiota</taxon>
        <taxon>Verrucomicrobiia</taxon>
        <taxon>Verrucomicrobiales</taxon>
        <taxon>Verrucomicrobiaceae</taxon>
        <taxon>Oceaniferula</taxon>
    </lineage>
</organism>
<feature type="domain" description="LysM" evidence="4">
    <location>
        <begin position="141"/>
        <end position="185"/>
    </location>
</feature>
<keyword evidence="1" id="KW-0175">Coiled coil</keyword>
<accession>A0AAE2SCD2</accession>
<dbReference type="GO" id="GO:0008932">
    <property type="term" value="F:lytic endotransglycosylase activity"/>
    <property type="evidence" value="ECO:0007669"/>
    <property type="project" value="TreeGrafter"/>
</dbReference>
<evidence type="ECO:0000313" key="5">
    <source>
        <dbReference type="EMBL" id="MBK1854334.1"/>
    </source>
</evidence>
<keyword evidence="6" id="KW-1185">Reference proteome</keyword>
<dbReference type="InterPro" id="IPR018392">
    <property type="entry name" value="LysM"/>
</dbReference>
<dbReference type="SUPFAM" id="SSF54106">
    <property type="entry name" value="LysM domain"/>
    <property type="match status" value="2"/>
</dbReference>